<dbReference type="GO" id="GO:0005524">
    <property type="term" value="F:ATP binding"/>
    <property type="evidence" value="ECO:0007669"/>
    <property type="project" value="InterPro"/>
</dbReference>
<dbReference type="OrthoDB" id="9776217at2"/>
<dbReference type="RefSeq" id="WP_158053499.1">
    <property type="nucleotide sequence ID" value="NZ_WBKB01000016.1"/>
</dbReference>
<dbReference type="GO" id="GO:0006260">
    <property type="term" value="P:DNA replication"/>
    <property type="evidence" value="ECO:0007669"/>
    <property type="project" value="TreeGrafter"/>
</dbReference>
<comment type="caution">
    <text evidence="2">The sequence shown here is derived from an EMBL/GenBank/DDBJ whole genome shotgun (WGS) entry which is preliminary data.</text>
</comment>
<dbReference type="PIRSF" id="PIRSF003073">
    <property type="entry name" value="DNAC_TnpB_IstB"/>
    <property type="match status" value="1"/>
</dbReference>
<evidence type="ECO:0000313" key="2">
    <source>
        <dbReference type="EMBL" id="KAB1640407.1"/>
    </source>
</evidence>
<dbReference type="Gene3D" id="3.40.50.300">
    <property type="entry name" value="P-loop containing nucleotide triphosphate hydrolases"/>
    <property type="match status" value="1"/>
</dbReference>
<dbReference type="AlphaFoldDB" id="A0A7J5B773"/>
<gene>
    <name evidence="2" type="ORF">F8O05_14675</name>
</gene>
<sequence>MTFTDTDLEKFRALKVTSVALAFQALAADEANDNLTPEQLFLTAVDDALDSRKAVRVEKLIRSALFPLPMASVAELDYREGRGITKNRIRRYAAQDWRNDPMNLVIVSPTGGGKTYLACALGIAACQNEYVVRYWRMDVLARRLVMARADGIAHQKLLNELSEVEVLIIDDFLTVGIDSDAASDLFTVFANREHHRPTVIASQTSPAYWLEALPDRVAADSIVNRIANNAKRIDLGQVDMRQVSTAQKKAQPGYWE</sequence>
<dbReference type="Pfam" id="PF01695">
    <property type="entry name" value="IstB_IS21"/>
    <property type="match status" value="1"/>
</dbReference>
<protein>
    <submittedName>
        <fullName evidence="2">AAA family ATPase</fullName>
    </submittedName>
</protein>
<dbReference type="PANTHER" id="PTHR30050:SF4">
    <property type="entry name" value="ATP-BINDING PROTEIN RV3427C IN INSERTION SEQUENCE-RELATED"/>
    <property type="match status" value="1"/>
</dbReference>
<evidence type="ECO:0000313" key="3">
    <source>
        <dbReference type="Proteomes" id="UP000433493"/>
    </source>
</evidence>
<keyword evidence="3" id="KW-1185">Reference proteome</keyword>
<feature type="domain" description="IstB-like ATP-binding" evidence="1">
    <location>
        <begin position="12"/>
        <end position="242"/>
    </location>
</feature>
<proteinExistence type="predicted"/>
<evidence type="ECO:0000259" key="1">
    <source>
        <dbReference type="Pfam" id="PF01695"/>
    </source>
</evidence>
<dbReference type="InterPro" id="IPR028350">
    <property type="entry name" value="DNAC/IstB-like"/>
</dbReference>
<accession>A0A7J5B773</accession>
<dbReference type="SUPFAM" id="SSF52540">
    <property type="entry name" value="P-loop containing nucleoside triphosphate hydrolases"/>
    <property type="match status" value="1"/>
</dbReference>
<reference evidence="2 3" key="1">
    <citation type="submission" date="2019-09" db="EMBL/GenBank/DDBJ databases">
        <title>Phylogeny of genus Pseudoclavibacter and closely related genus.</title>
        <authorList>
            <person name="Li Y."/>
        </authorList>
    </citation>
    <scope>NUCLEOTIDE SEQUENCE [LARGE SCALE GENOMIC DNA]</scope>
    <source>
        <strain evidence="2 3">KCTC 13959</strain>
    </source>
</reference>
<dbReference type="EMBL" id="WBKB01000016">
    <property type="protein sequence ID" value="KAB1640407.1"/>
    <property type="molecule type" value="Genomic_DNA"/>
</dbReference>
<dbReference type="PANTHER" id="PTHR30050">
    <property type="entry name" value="CHROMOSOMAL REPLICATION INITIATOR PROTEIN DNAA"/>
    <property type="match status" value="1"/>
</dbReference>
<dbReference type="InterPro" id="IPR027417">
    <property type="entry name" value="P-loop_NTPase"/>
</dbReference>
<dbReference type="CDD" id="cd00009">
    <property type="entry name" value="AAA"/>
    <property type="match status" value="1"/>
</dbReference>
<name>A0A7J5B773_9MICO</name>
<organism evidence="2 3">
    <name type="scientific">Gulosibacter chungangensis</name>
    <dbReference type="NCBI Taxonomy" id="979746"/>
    <lineage>
        <taxon>Bacteria</taxon>
        <taxon>Bacillati</taxon>
        <taxon>Actinomycetota</taxon>
        <taxon>Actinomycetes</taxon>
        <taxon>Micrococcales</taxon>
        <taxon>Microbacteriaceae</taxon>
        <taxon>Gulosibacter</taxon>
    </lineage>
</organism>
<dbReference type="InterPro" id="IPR002611">
    <property type="entry name" value="IstB_ATP-bd"/>
</dbReference>
<dbReference type="Proteomes" id="UP000433493">
    <property type="component" value="Unassembled WGS sequence"/>
</dbReference>